<comment type="caution">
    <text evidence="2">The sequence shown here is derived from an EMBL/GenBank/DDBJ whole genome shotgun (WGS) entry which is preliminary data.</text>
</comment>
<sequence length="410" mass="47866">MDAIENLKLTSLFDVKRVRKKLFLIEQNEIEQLENNIRKIGSCRMLMSPRYNITTKLRETFLGEAVDCLKTEFFYSNLSFVIFRKLQLDAGENHPDLEFAYDYDISYIFSIYSHLTVEPEMAIPRNPESCVHDAKFYKLGSEHDVNEVFSRMRYQYDEVLDKYVISNSTHPLLKLLSENIYMVQLLVVKNDFDYMFSTSPPYQIKLLHNHNNTVYAEQLCLDNGRRRDNYQNYETLSCRSDLLQANKFVYIYNFPFNGQNFKEQLDFFATILFGGKRAFGNNHPSMFNTLKGWAGAADFSSELADEIVGKLEESGILMRWRTLEIILFLLKSWKGIQLNIFGAHFSNISLVKVAYDLIEDMSLQEYTYETQVKALLEGVRNDELTIVWILFGLGCGINVLVFLVEMMYCN</sequence>
<name>A0ABP1QVP0_9HEXA</name>
<keyword evidence="1" id="KW-0472">Membrane</keyword>
<evidence type="ECO:0000313" key="2">
    <source>
        <dbReference type="EMBL" id="CAL8112439.1"/>
    </source>
</evidence>
<feature type="transmembrane region" description="Helical" evidence="1">
    <location>
        <begin position="386"/>
        <end position="408"/>
    </location>
</feature>
<reference evidence="2 3" key="1">
    <citation type="submission" date="2024-08" db="EMBL/GenBank/DDBJ databases">
        <authorList>
            <person name="Cucini C."/>
            <person name="Frati F."/>
        </authorList>
    </citation>
    <scope>NUCLEOTIDE SEQUENCE [LARGE SCALE GENOMIC DNA]</scope>
</reference>
<dbReference type="EMBL" id="CAXLJM020000048">
    <property type="protein sequence ID" value="CAL8112439.1"/>
    <property type="molecule type" value="Genomic_DNA"/>
</dbReference>
<evidence type="ECO:0000313" key="3">
    <source>
        <dbReference type="Proteomes" id="UP001642540"/>
    </source>
</evidence>
<evidence type="ECO:0000256" key="1">
    <source>
        <dbReference type="SAM" id="Phobius"/>
    </source>
</evidence>
<proteinExistence type="predicted"/>
<keyword evidence="3" id="KW-1185">Reference proteome</keyword>
<keyword evidence="1" id="KW-0812">Transmembrane</keyword>
<accession>A0ABP1QVP0</accession>
<organism evidence="2 3">
    <name type="scientific">Orchesella dallaii</name>
    <dbReference type="NCBI Taxonomy" id="48710"/>
    <lineage>
        <taxon>Eukaryota</taxon>
        <taxon>Metazoa</taxon>
        <taxon>Ecdysozoa</taxon>
        <taxon>Arthropoda</taxon>
        <taxon>Hexapoda</taxon>
        <taxon>Collembola</taxon>
        <taxon>Entomobryomorpha</taxon>
        <taxon>Entomobryoidea</taxon>
        <taxon>Orchesellidae</taxon>
        <taxon>Orchesellinae</taxon>
        <taxon>Orchesella</taxon>
    </lineage>
</organism>
<protein>
    <submittedName>
        <fullName evidence="2">Uncharacterized protein</fullName>
    </submittedName>
</protein>
<dbReference type="Proteomes" id="UP001642540">
    <property type="component" value="Unassembled WGS sequence"/>
</dbReference>
<gene>
    <name evidence="2" type="ORF">ODALV1_LOCUS15648</name>
</gene>
<keyword evidence="1" id="KW-1133">Transmembrane helix</keyword>